<dbReference type="OrthoDB" id="4230779at2"/>
<evidence type="ECO:0000313" key="2">
    <source>
        <dbReference type="EMBL" id="ANW01814.1"/>
    </source>
</evidence>
<dbReference type="Gene3D" id="3.50.50.60">
    <property type="entry name" value="FAD/NAD(P)-binding domain"/>
    <property type="match status" value="1"/>
</dbReference>
<protein>
    <recommendedName>
        <fullName evidence="1">FAD-binding domain-containing protein</fullName>
    </recommendedName>
</protein>
<feature type="domain" description="FAD-binding" evidence="1">
    <location>
        <begin position="11"/>
        <end position="325"/>
    </location>
</feature>
<dbReference type="InterPro" id="IPR002938">
    <property type="entry name" value="FAD-bd"/>
</dbReference>
<dbReference type="PANTHER" id="PTHR46865">
    <property type="entry name" value="OXIDOREDUCTASE-RELATED"/>
    <property type="match status" value="1"/>
</dbReference>
<dbReference type="AlphaFoldDB" id="A0A1B1UGC8"/>
<keyword evidence="3" id="KW-1185">Reference proteome</keyword>
<dbReference type="Gene3D" id="3.30.9.10">
    <property type="entry name" value="D-Amino Acid Oxidase, subunit A, domain 2"/>
    <property type="match status" value="1"/>
</dbReference>
<organism evidence="2 3">
    <name type="scientific">Bradyrhizobium icense</name>
    <dbReference type="NCBI Taxonomy" id="1274631"/>
    <lineage>
        <taxon>Bacteria</taxon>
        <taxon>Pseudomonadati</taxon>
        <taxon>Pseudomonadota</taxon>
        <taxon>Alphaproteobacteria</taxon>
        <taxon>Hyphomicrobiales</taxon>
        <taxon>Nitrobacteraceae</taxon>
        <taxon>Bradyrhizobium</taxon>
    </lineage>
</organism>
<dbReference type="SUPFAM" id="SSF51905">
    <property type="entry name" value="FAD/NAD(P)-binding domain"/>
    <property type="match status" value="1"/>
</dbReference>
<reference evidence="2 3" key="1">
    <citation type="submission" date="2016-07" db="EMBL/GenBank/DDBJ databases">
        <title>Complete genome sequence of Bradyrhizobium icense LMTR 13T, a potential inoculant strain isolated from lima bean (Phaseolus lunatus) in Peru.</title>
        <authorList>
            <person name="Ormeno-Orrillo E."/>
            <person name="Duran D."/>
            <person name="Rogel M.A."/>
            <person name="Rey L."/>
            <person name="Imperial J."/>
            <person name="Ruiz-Argueso T."/>
            <person name="Martinez-Romero E."/>
        </authorList>
    </citation>
    <scope>NUCLEOTIDE SEQUENCE [LARGE SCALE GENOMIC DNA]</scope>
    <source>
        <strain evidence="2 3">LMTR 13</strain>
    </source>
</reference>
<dbReference type="PRINTS" id="PR00420">
    <property type="entry name" value="RNGMNOXGNASE"/>
</dbReference>
<sequence>MPHTPQFPDKTVLISGAGIAGPTLAFWLRAAGFRPTLVERAPELRSGGYVIDFWGLGYDIAERMGLITEINRAGYHVQELRIVDDRGQRVTGFGTKVFSELTGDRYVTLRRSDLSRLLFEKIRGTTEVIFDSEIVKLEQQSDGVQVRLKHAGERRFDLVIGADGLHSGVRGLAFGPQHQFEKHLGYVVAAFEVRGYRPRDEDIYLMYGTPGRMLGRFTLHDDRTLFLFVFAAKSNSLPGTLDLQKAMLRKTYGEAKWECPQVLQRLEETDELYFDRVSQIRMEHWSRGRVALAGDAAFCVSLLAGQGSALAMISAYVLAGELAGADGRHEEAFSNYEARLRNYIHGKQQGAERFASAFAPRTAAGLWFRNQVIRAFAIPGLARLVAGRDIVDTLQLPDYRWPLLQELPSGARALA</sequence>
<dbReference type="KEGG" id="bic:LMTR13_18215"/>
<dbReference type="InterPro" id="IPR051704">
    <property type="entry name" value="FAD_aromatic-hydroxylase"/>
</dbReference>
<gene>
    <name evidence="2" type="ORF">LMTR13_18215</name>
</gene>
<dbReference type="Proteomes" id="UP000092839">
    <property type="component" value="Chromosome"/>
</dbReference>
<name>A0A1B1UGC8_9BRAD</name>
<dbReference type="NCBIfam" id="NF005761">
    <property type="entry name" value="PRK07588.1"/>
    <property type="match status" value="1"/>
</dbReference>
<dbReference type="PANTHER" id="PTHR46865:SF8">
    <property type="entry name" value="POSSIBLE OXIDOREDUCTASE"/>
    <property type="match status" value="1"/>
</dbReference>
<dbReference type="RefSeq" id="WP_065729042.1">
    <property type="nucleotide sequence ID" value="NZ_CP016428.1"/>
</dbReference>
<dbReference type="EMBL" id="CP016428">
    <property type="protein sequence ID" value="ANW01814.1"/>
    <property type="molecule type" value="Genomic_DNA"/>
</dbReference>
<dbReference type="GO" id="GO:0071949">
    <property type="term" value="F:FAD binding"/>
    <property type="evidence" value="ECO:0007669"/>
    <property type="project" value="InterPro"/>
</dbReference>
<proteinExistence type="predicted"/>
<evidence type="ECO:0000313" key="3">
    <source>
        <dbReference type="Proteomes" id="UP000092839"/>
    </source>
</evidence>
<dbReference type="Pfam" id="PF01494">
    <property type="entry name" value="FAD_binding_3"/>
    <property type="match status" value="1"/>
</dbReference>
<accession>A0A1B1UGC8</accession>
<evidence type="ECO:0000259" key="1">
    <source>
        <dbReference type="Pfam" id="PF01494"/>
    </source>
</evidence>
<dbReference type="InterPro" id="IPR036188">
    <property type="entry name" value="FAD/NAD-bd_sf"/>
</dbReference>
<dbReference type="STRING" id="1274631.LMTR13_18215"/>